<dbReference type="AlphaFoldDB" id="K9YZI6"/>
<dbReference type="InterPro" id="IPR058627">
    <property type="entry name" value="MdtA-like_C"/>
</dbReference>
<dbReference type="InterPro" id="IPR058625">
    <property type="entry name" value="MdtA-like_BSH"/>
</dbReference>
<dbReference type="PATRIC" id="fig|13035.3.peg.3410"/>
<dbReference type="OrthoDB" id="505602at2"/>
<feature type="coiled-coil region" evidence="4">
    <location>
        <begin position="104"/>
        <end position="285"/>
    </location>
</feature>
<evidence type="ECO:0000256" key="4">
    <source>
        <dbReference type="SAM" id="Coils"/>
    </source>
</evidence>
<dbReference type="PANTHER" id="PTHR32347">
    <property type="entry name" value="EFFLUX SYSTEM COMPONENT YKNX-RELATED"/>
    <property type="match status" value="1"/>
</dbReference>
<dbReference type="Gene3D" id="1.10.287.470">
    <property type="entry name" value="Helix hairpin bin"/>
    <property type="match status" value="1"/>
</dbReference>
<evidence type="ECO:0000259" key="6">
    <source>
        <dbReference type="Pfam" id="PF25917"/>
    </source>
</evidence>
<accession>K9YZI6</accession>
<sequence length="480" mass="52793">MGLPGGVGKVKRPLLWGVGIITVGVLTVGSVSYFLNRGKQDYNLEALTVPVKQENLQVTIEASGTIQPIQSVNVSPKTSGRLEELYVEQGDRIEQGSAIARMENDQFQSQFERFQSNLEEAQARLAEAKAGPRIEEIEQARANLEQAKARLAEAQARIPENIAQLAFQVESAQSRFDLAQERLNRNEQLLTEGAIAQDRFDEVRNEYRNAQAALSEARQRLQEARNTDQPEIQRLEAAVAQARANLQQLESGTRQEEIDRLEASVRSAKAQLKEAEIQLQDTLVKAPFTGIVTQKYATEGAFVTPTTSASSTAAATSTSIIALAEGLEILAKVPEVDVTPLKKGQAVEIIADAFPDQVFKGEVKLIAPEAIVEQNVTSFEVRIDLLSGLQQLRSGMNVDVTFLGEELEKTIVIPTVAVVTQKGETGVIVVNEEEKPTFQPVTLGLTIDNQTQILEGLDNTDRVFIDLPEELRRQTELNNQ</sequence>
<dbReference type="Pfam" id="PF25954">
    <property type="entry name" value="Beta-barrel_RND_2"/>
    <property type="match status" value="1"/>
</dbReference>
<evidence type="ECO:0000313" key="10">
    <source>
        <dbReference type="Proteomes" id="UP000010482"/>
    </source>
</evidence>
<comment type="subcellular location">
    <subcellularLocation>
        <location evidence="1">Cell envelope</location>
    </subcellularLocation>
</comment>
<dbReference type="InterPro" id="IPR050465">
    <property type="entry name" value="UPF0194_transport"/>
</dbReference>
<evidence type="ECO:0000259" key="7">
    <source>
        <dbReference type="Pfam" id="PF25954"/>
    </source>
</evidence>
<dbReference type="Gene3D" id="2.40.50.100">
    <property type="match status" value="2"/>
</dbReference>
<proteinExistence type="inferred from homology"/>
<dbReference type="STRING" id="13035.Dacsa_2998"/>
<dbReference type="Proteomes" id="UP000010482">
    <property type="component" value="Chromosome"/>
</dbReference>
<dbReference type="InterPro" id="IPR058792">
    <property type="entry name" value="Beta-barrel_RND_2"/>
</dbReference>
<protein>
    <submittedName>
        <fullName evidence="9">RND family efflux transporter, MFP subunit</fullName>
    </submittedName>
</protein>
<dbReference type="Pfam" id="PF25917">
    <property type="entry name" value="BSH_RND"/>
    <property type="match status" value="1"/>
</dbReference>
<dbReference type="EMBL" id="CP003944">
    <property type="protein sequence ID" value="AFZ51538.1"/>
    <property type="molecule type" value="Genomic_DNA"/>
</dbReference>
<evidence type="ECO:0000259" key="8">
    <source>
        <dbReference type="Pfam" id="PF25967"/>
    </source>
</evidence>
<evidence type="ECO:0000256" key="1">
    <source>
        <dbReference type="ARBA" id="ARBA00004196"/>
    </source>
</evidence>
<dbReference type="GO" id="GO:0016020">
    <property type="term" value="C:membrane"/>
    <property type="evidence" value="ECO:0007669"/>
    <property type="project" value="InterPro"/>
</dbReference>
<dbReference type="Pfam" id="PF25967">
    <property type="entry name" value="RND-MFP_C"/>
    <property type="match status" value="1"/>
</dbReference>
<feature type="domain" description="Multidrug resistance protein MdtA-like barrel-sandwich hybrid" evidence="6">
    <location>
        <begin position="71"/>
        <end position="309"/>
    </location>
</feature>
<dbReference type="SUPFAM" id="SSF111369">
    <property type="entry name" value="HlyD-like secretion proteins"/>
    <property type="match status" value="2"/>
</dbReference>
<evidence type="ECO:0000313" key="9">
    <source>
        <dbReference type="EMBL" id="AFZ51538.1"/>
    </source>
</evidence>
<feature type="domain" description="Multidrug resistance protein MdtA-like C-terminal permuted SH3" evidence="8">
    <location>
        <begin position="411"/>
        <end position="466"/>
    </location>
</feature>
<dbReference type="InterPro" id="IPR006143">
    <property type="entry name" value="RND_pump_MFP"/>
</dbReference>
<feature type="transmembrane region" description="Helical" evidence="5">
    <location>
        <begin position="14"/>
        <end position="35"/>
    </location>
</feature>
<organism evidence="9 10">
    <name type="scientific">Dactylococcopsis salina (strain PCC 8305)</name>
    <name type="common">Myxobactron salinum</name>
    <dbReference type="NCBI Taxonomy" id="13035"/>
    <lineage>
        <taxon>Bacteria</taxon>
        <taxon>Bacillati</taxon>
        <taxon>Cyanobacteriota</taxon>
        <taxon>Cyanophyceae</taxon>
        <taxon>Nodosilineales</taxon>
        <taxon>Cymatolegaceae</taxon>
        <taxon>Dactylococcopsis</taxon>
    </lineage>
</organism>
<keyword evidence="5" id="KW-0812">Transmembrane</keyword>
<keyword evidence="10" id="KW-1185">Reference proteome</keyword>
<dbReference type="HOGENOM" id="CLU_018816_14_2_3"/>
<keyword evidence="5" id="KW-0472">Membrane</keyword>
<dbReference type="GO" id="GO:0030313">
    <property type="term" value="C:cell envelope"/>
    <property type="evidence" value="ECO:0007669"/>
    <property type="project" value="UniProtKB-SubCell"/>
</dbReference>
<dbReference type="NCBIfam" id="TIGR01730">
    <property type="entry name" value="RND_mfp"/>
    <property type="match status" value="1"/>
</dbReference>
<dbReference type="KEGG" id="dsl:Dacsa_2998"/>
<dbReference type="Gene3D" id="2.40.30.170">
    <property type="match status" value="1"/>
</dbReference>
<comment type="similarity">
    <text evidence="2">Belongs to the membrane fusion protein (MFP) (TC 8.A.1) family.</text>
</comment>
<dbReference type="Gene3D" id="2.40.420.20">
    <property type="match status" value="1"/>
</dbReference>
<gene>
    <name evidence="9" type="ORF">Dacsa_2998</name>
</gene>
<dbReference type="eggNOG" id="COG0845">
    <property type="taxonomic scope" value="Bacteria"/>
</dbReference>
<keyword evidence="3 4" id="KW-0175">Coiled coil</keyword>
<evidence type="ECO:0000256" key="3">
    <source>
        <dbReference type="ARBA" id="ARBA00023054"/>
    </source>
</evidence>
<dbReference type="GO" id="GO:0015562">
    <property type="term" value="F:efflux transmembrane transporter activity"/>
    <property type="evidence" value="ECO:0007669"/>
    <property type="project" value="InterPro"/>
</dbReference>
<reference evidence="9" key="1">
    <citation type="submission" date="2012-04" db="EMBL/GenBank/DDBJ databases">
        <title>Finished genome of Dactylococcopsis salina PCC 8305.</title>
        <authorList>
            <consortium name="US DOE Joint Genome Institute"/>
            <person name="Gugger M."/>
            <person name="Coursin T."/>
            <person name="Rippka R."/>
            <person name="Tandeau De Marsac N."/>
            <person name="Huntemann M."/>
            <person name="Wei C.-L."/>
            <person name="Han J."/>
            <person name="Detter J.C."/>
            <person name="Han C."/>
            <person name="Tapia R."/>
            <person name="Daligault H."/>
            <person name="Chen A."/>
            <person name="Krypides N."/>
            <person name="Mavromatis K."/>
            <person name="Markowitz V."/>
            <person name="Szeto E."/>
            <person name="Ivanova N."/>
            <person name="Ovchinnikova G."/>
            <person name="Pagani I."/>
            <person name="Pati A."/>
            <person name="Goodwin L."/>
            <person name="Peters L."/>
            <person name="Pitluck S."/>
            <person name="Woyke T."/>
            <person name="Kerfeld C."/>
        </authorList>
    </citation>
    <scope>NUCLEOTIDE SEQUENCE [LARGE SCALE GENOMIC DNA]</scope>
    <source>
        <strain evidence="9">PCC 8305</strain>
    </source>
</reference>
<dbReference type="PANTHER" id="PTHR32347:SF14">
    <property type="entry name" value="EFFLUX SYSTEM COMPONENT YKNX-RELATED"/>
    <property type="match status" value="1"/>
</dbReference>
<dbReference type="RefSeq" id="WP_015230517.1">
    <property type="nucleotide sequence ID" value="NC_019780.1"/>
</dbReference>
<evidence type="ECO:0000256" key="5">
    <source>
        <dbReference type="SAM" id="Phobius"/>
    </source>
</evidence>
<keyword evidence="5" id="KW-1133">Transmembrane helix</keyword>
<evidence type="ECO:0000256" key="2">
    <source>
        <dbReference type="ARBA" id="ARBA00009477"/>
    </source>
</evidence>
<name>K9YZI6_DACS8</name>
<feature type="domain" description="CusB-like beta-barrel" evidence="7">
    <location>
        <begin position="331"/>
        <end position="404"/>
    </location>
</feature>